<dbReference type="EMBL" id="QUTH01003399">
    <property type="protein sequence ID" value="RHZ19667.1"/>
    <property type="molecule type" value="Genomic_DNA"/>
</dbReference>
<dbReference type="Gene3D" id="3.30.360.10">
    <property type="entry name" value="Dihydrodipicolinate Reductase, domain 2"/>
    <property type="match status" value="1"/>
</dbReference>
<gene>
    <name evidence="14" type="ORF">DYB35_007158</name>
    <name evidence="15" type="ORF">DYB37_008934</name>
</gene>
<evidence type="ECO:0000256" key="4">
    <source>
        <dbReference type="ARBA" id="ARBA00013213"/>
    </source>
</evidence>
<evidence type="ECO:0000256" key="6">
    <source>
        <dbReference type="ARBA" id="ARBA00022605"/>
    </source>
</evidence>
<evidence type="ECO:0000256" key="11">
    <source>
        <dbReference type="RuleBase" id="RU000579"/>
    </source>
</evidence>
<dbReference type="GO" id="GO:0009086">
    <property type="term" value="P:methionine biosynthetic process"/>
    <property type="evidence" value="ECO:0007669"/>
    <property type="project" value="UniProtKB-KW"/>
</dbReference>
<keyword evidence="10 11" id="KW-0486">Methionine biosynthesis</keyword>
<dbReference type="UniPathway" id="UPA00050">
    <property type="reaction ID" value="UER00063"/>
</dbReference>
<dbReference type="Pfam" id="PF00742">
    <property type="entry name" value="Homoserine_dh"/>
    <property type="match status" value="1"/>
</dbReference>
<accession>A0A3R7EZD3</accession>
<protein>
    <recommendedName>
        <fullName evidence="5 11">Homoserine dehydrogenase</fullName>
        <ecNumber evidence="4 11">1.1.1.3</ecNumber>
    </recommendedName>
</protein>
<dbReference type="VEuPathDB" id="FungiDB:H257_03851"/>
<dbReference type="GO" id="GO:0009088">
    <property type="term" value="P:threonine biosynthetic process"/>
    <property type="evidence" value="ECO:0007669"/>
    <property type="project" value="UniProtKB-UniPathway"/>
</dbReference>
<keyword evidence="9 11" id="KW-0560">Oxidoreductase</keyword>
<evidence type="ECO:0000256" key="5">
    <source>
        <dbReference type="ARBA" id="ARBA00013376"/>
    </source>
</evidence>
<evidence type="ECO:0000256" key="1">
    <source>
        <dbReference type="ARBA" id="ARBA00005056"/>
    </source>
</evidence>
<dbReference type="EC" id="1.1.1.3" evidence="4 11"/>
<comment type="catalytic activity">
    <reaction evidence="11">
        <text>L-homoserine + NADP(+) = L-aspartate 4-semialdehyde + NADPH + H(+)</text>
        <dbReference type="Rhea" id="RHEA:15761"/>
        <dbReference type="ChEBI" id="CHEBI:15378"/>
        <dbReference type="ChEBI" id="CHEBI:57476"/>
        <dbReference type="ChEBI" id="CHEBI:57783"/>
        <dbReference type="ChEBI" id="CHEBI:58349"/>
        <dbReference type="ChEBI" id="CHEBI:537519"/>
        <dbReference type="EC" id="1.1.1.3"/>
    </reaction>
</comment>
<evidence type="ECO:0000256" key="10">
    <source>
        <dbReference type="ARBA" id="ARBA00023167"/>
    </source>
</evidence>
<sequence length="450" mass="47971">MYAVVTNLPSDDTTFEFAHIMTLVPLRIGLFGCGTVGGGVFQILESRAAFLKSIGVNATIEKICVRNATKPELVALVKGHSTTITTKYDDILDDSSINCIVELMGGVTDAKDVVFKAIQKNKHVITANKALVANHMTELNELLQAHPTVRFGYEASVCGGIPIIHTLQSSYSGDVIKEIAGIMNGTTNYMLSKMETEGASYEAVLKEAQDLGYAEANPSADVDGFDVQAKIAILAKLGFGCVIPPSSIPTTGITRIKAIDFEYAQLMHSTIKLLGVAKRSNPHAPNEISVFVSPILVPRSNVIGSCGGASNIVNVVSGNCINGAYVGQGAGRFPTANSVANDIVRLAQGVVPPAAFAATQQVTIQNDFAGKFYMRIRISDGLGIVRRVGEEAEKAGISIDSILQLPIQDRRNVDFVVTTDVTQLSKVHVMAKGIEGLPFVLEPPLFLPIL</sequence>
<dbReference type="InterPro" id="IPR002912">
    <property type="entry name" value="ACT_dom"/>
</dbReference>
<dbReference type="AlphaFoldDB" id="A0A3R7EZD3"/>
<dbReference type="PROSITE" id="PS01042">
    <property type="entry name" value="HOMOSER_DHGENASE"/>
    <property type="match status" value="1"/>
</dbReference>
<evidence type="ECO:0000259" key="13">
    <source>
        <dbReference type="PROSITE" id="PS51671"/>
    </source>
</evidence>
<keyword evidence="8 11" id="KW-0521">NADP</keyword>
<comment type="similarity">
    <text evidence="3 12">Belongs to the homoserine dehydrogenase family.</text>
</comment>
<dbReference type="InterPro" id="IPR005106">
    <property type="entry name" value="Asp/hSer_DH_NAD-bd"/>
</dbReference>
<evidence type="ECO:0000313" key="16">
    <source>
        <dbReference type="Proteomes" id="UP000285430"/>
    </source>
</evidence>
<comment type="caution">
    <text evidence="15">The sequence shown here is derived from an EMBL/GenBank/DDBJ whole genome shotgun (WGS) entry which is preliminary data.</text>
</comment>
<dbReference type="InterPro" id="IPR016204">
    <property type="entry name" value="HDH"/>
</dbReference>
<dbReference type="Proteomes" id="UP000285712">
    <property type="component" value="Unassembled WGS sequence"/>
</dbReference>
<evidence type="ECO:0000256" key="8">
    <source>
        <dbReference type="ARBA" id="ARBA00022857"/>
    </source>
</evidence>
<proteinExistence type="inferred from homology"/>
<dbReference type="PIRSF" id="PIRSF000098">
    <property type="entry name" value="Homoser_dehydrog"/>
    <property type="match status" value="1"/>
</dbReference>
<evidence type="ECO:0000313" key="15">
    <source>
        <dbReference type="EMBL" id="RHZ19667.1"/>
    </source>
</evidence>
<dbReference type="PANTHER" id="PTHR43331">
    <property type="entry name" value="HOMOSERINE DEHYDROGENASE"/>
    <property type="match status" value="1"/>
</dbReference>
<organism evidence="15 16">
    <name type="scientific">Aphanomyces astaci</name>
    <name type="common">Crayfish plague agent</name>
    <dbReference type="NCBI Taxonomy" id="112090"/>
    <lineage>
        <taxon>Eukaryota</taxon>
        <taxon>Sar</taxon>
        <taxon>Stramenopiles</taxon>
        <taxon>Oomycota</taxon>
        <taxon>Saprolegniomycetes</taxon>
        <taxon>Saprolegniales</taxon>
        <taxon>Verrucalvaceae</taxon>
        <taxon>Aphanomyces</taxon>
    </lineage>
</organism>
<dbReference type="NCBIfam" id="NF004976">
    <property type="entry name" value="PRK06349.1"/>
    <property type="match status" value="1"/>
</dbReference>
<dbReference type="GO" id="GO:0050661">
    <property type="term" value="F:NADP binding"/>
    <property type="evidence" value="ECO:0007669"/>
    <property type="project" value="InterPro"/>
</dbReference>
<dbReference type="EMBL" id="QUTG01002012">
    <property type="protein sequence ID" value="RHY97978.1"/>
    <property type="molecule type" value="Genomic_DNA"/>
</dbReference>
<evidence type="ECO:0000256" key="7">
    <source>
        <dbReference type="ARBA" id="ARBA00022697"/>
    </source>
</evidence>
<dbReference type="InterPro" id="IPR001342">
    <property type="entry name" value="HDH_cat"/>
</dbReference>
<keyword evidence="6 11" id="KW-0028">Amino-acid biosynthesis</keyword>
<reference evidence="16 17" key="1">
    <citation type="submission" date="2018-08" db="EMBL/GenBank/DDBJ databases">
        <title>Aphanomyces genome sequencing and annotation.</title>
        <authorList>
            <person name="Minardi D."/>
            <person name="Oidtmann B."/>
            <person name="Van Der Giezen M."/>
            <person name="Studholme D.J."/>
        </authorList>
    </citation>
    <scope>NUCLEOTIDE SEQUENCE [LARGE SCALE GENOMIC DNA]</scope>
    <source>
        <strain evidence="15 16">Da</strain>
        <strain evidence="14 17">Sv</strain>
    </source>
</reference>
<evidence type="ECO:0000256" key="9">
    <source>
        <dbReference type="ARBA" id="ARBA00023002"/>
    </source>
</evidence>
<keyword evidence="7 11" id="KW-0791">Threonine biosynthesis</keyword>
<dbReference type="Pfam" id="PF03447">
    <property type="entry name" value="NAD_binding_3"/>
    <property type="match status" value="1"/>
</dbReference>
<dbReference type="UniPathway" id="UPA00051">
    <property type="reaction ID" value="UER00465"/>
</dbReference>
<dbReference type="PROSITE" id="PS51671">
    <property type="entry name" value="ACT"/>
    <property type="match status" value="1"/>
</dbReference>
<dbReference type="GO" id="GO:0004412">
    <property type="term" value="F:homoserine dehydrogenase activity"/>
    <property type="evidence" value="ECO:0007669"/>
    <property type="project" value="UniProtKB-EC"/>
</dbReference>
<dbReference type="FunFam" id="3.30.360.10:FF:000005">
    <property type="entry name" value="Homoserine dehydrogenase"/>
    <property type="match status" value="1"/>
</dbReference>
<feature type="domain" description="ACT" evidence="13">
    <location>
        <begin position="373"/>
        <end position="448"/>
    </location>
</feature>
<comment type="pathway">
    <text evidence="2 11">Amino-acid biosynthesis; L-methionine biosynthesis via de novo pathway; L-homoserine from L-aspartate: step 3/3.</text>
</comment>
<dbReference type="InterPro" id="IPR019811">
    <property type="entry name" value="HDH_CS"/>
</dbReference>
<evidence type="ECO:0000256" key="3">
    <source>
        <dbReference type="ARBA" id="ARBA00006753"/>
    </source>
</evidence>
<dbReference type="Gene3D" id="3.40.50.720">
    <property type="entry name" value="NAD(P)-binding Rossmann-like Domain"/>
    <property type="match status" value="1"/>
</dbReference>
<dbReference type="Gene3D" id="3.30.70.260">
    <property type="match status" value="1"/>
</dbReference>
<name>A0A3R7EZD3_APHAT</name>
<dbReference type="PANTHER" id="PTHR43331:SF1">
    <property type="entry name" value="HOMOSERINE DEHYDROGENASE"/>
    <property type="match status" value="1"/>
</dbReference>
<evidence type="ECO:0000256" key="12">
    <source>
        <dbReference type="RuleBase" id="RU004171"/>
    </source>
</evidence>
<dbReference type="Proteomes" id="UP000285430">
    <property type="component" value="Unassembled WGS sequence"/>
</dbReference>
<evidence type="ECO:0000256" key="2">
    <source>
        <dbReference type="ARBA" id="ARBA00005062"/>
    </source>
</evidence>
<evidence type="ECO:0000313" key="17">
    <source>
        <dbReference type="Proteomes" id="UP000285712"/>
    </source>
</evidence>
<evidence type="ECO:0000313" key="14">
    <source>
        <dbReference type="EMBL" id="RHY97978.1"/>
    </source>
</evidence>
<dbReference type="InterPro" id="IPR036291">
    <property type="entry name" value="NAD(P)-bd_dom_sf"/>
</dbReference>
<comment type="pathway">
    <text evidence="1 11">Amino-acid biosynthesis; L-threonine biosynthesis; L-threonine from L-aspartate: step 3/5.</text>
</comment>
<dbReference type="SUPFAM" id="SSF51735">
    <property type="entry name" value="NAD(P)-binding Rossmann-fold domains"/>
    <property type="match status" value="1"/>
</dbReference>
<dbReference type="SUPFAM" id="SSF55347">
    <property type="entry name" value="Glyceraldehyde-3-phosphate dehydrogenase-like, C-terminal domain"/>
    <property type="match status" value="1"/>
</dbReference>